<dbReference type="EMBL" id="QNBD01000006">
    <property type="protein sequence ID" value="RKX72625.1"/>
    <property type="molecule type" value="Genomic_DNA"/>
</dbReference>
<sequence>MIYMNTKINTYIIFLLIIFMSFPLFSDKLLIDDYIKSTVLKEKAFYADSSFLNVLNGEKYFSLIDSSLVEYNIRNFIYQNKENPFGYYILGEFFRISGSNKLFSIYYDSSLMLAAKSYGANLILYRYFKIRGNSLYALKTLNSIYDVSLNKGIIAHPLLCAYFKYKSIESIKSGNLIEATHYDNIAIKLNSSDLESYSIQSIIHQKTNPLNSLKDIALFIINAFSDFRNKIFVYSSILRIAYLALFYASFFFLTILYITNLDFIIKKVSKLIKSENRFFYVILYILLLISPFIWFDNIVYIYIIFLVYNTYICLAKRKREFIFIALVLIIMIIPTIGDSVNFKIYSPDSEISAVLNLNVNPGDSNAREYINNLRVKDKDNTFIYNYLLGFIFKKNGILDSAKTYYKTAFEYKPLDVSLINNIGNIFFLEKQYDSAFIYYTKGINLDSTNAALHYNLAQYYQIKLQLNKSSEEIEEAYSLDFDKISNFSKNSTNHYNRVLIDDNIPEYYINKLLSKYVFKDIHLYNYFLKVNVLPIAIIALLYIIILSILANKQKKLFPYKRCSVCGHWEYEKELDYFENTQLCKECNSRIVNVSNDTVKVKIIESLKIKYFNRRKTIGFFINLIIPGGGLIYLGKQGRGLLY</sequence>
<keyword evidence="2" id="KW-0472">Membrane</keyword>
<feature type="transmembrane region" description="Helical" evidence="2">
    <location>
        <begin position="320"/>
        <end position="337"/>
    </location>
</feature>
<evidence type="ECO:0008006" key="5">
    <source>
        <dbReference type="Google" id="ProtNLM"/>
    </source>
</evidence>
<feature type="transmembrane region" description="Helical" evidence="2">
    <location>
        <begin position="532"/>
        <end position="551"/>
    </location>
</feature>
<dbReference type="SMART" id="SM00028">
    <property type="entry name" value="TPR"/>
    <property type="match status" value="2"/>
</dbReference>
<evidence type="ECO:0000313" key="4">
    <source>
        <dbReference type="Proteomes" id="UP000271125"/>
    </source>
</evidence>
<feature type="transmembrane region" description="Helical" evidence="2">
    <location>
        <begin position="237"/>
        <end position="258"/>
    </location>
</feature>
<feature type="transmembrane region" description="Helical" evidence="2">
    <location>
        <begin position="12"/>
        <end position="31"/>
    </location>
</feature>
<protein>
    <recommendedName>
        <fullName evidence="5">Tetratricopeptide repeat protein</fullName>
    </recommendedName>
</protein>
<dbReference type="Gene3D" id="1.25.40.10">
    <property type="entry name" value="Tetratricopeptide repeat domain"/>
    <property type="match status" value="1"/>
</dbReference>
<keyword evidence="2" id="KW-0812">Transmembrane</keyword>
<dbReference type="Pfam" id="PF13181">
    <property type="entry name" value="TPR_8"/>
    <property type="match status" value="2"/>
</dbReference>
<dbReference type="PROSITE" id="PS50005">
    <property type="entry name" value="TPR"/>
    <property type="match status" value="1"/>
</dbReference>
<organism evidence="3 4">
    <name type="scientific">candidate division TA06 bacterium</name>
    <dbReference type="NCBI Taxonomy" id="2250710"/>
    <lineage>
        <taxon>Bacteria</taxon>
        <taxon>Bacteria division TA06</taxon>
    </lineage>
</organism>
<accession>A0A660SP72</accession>
<comment type="caution">
    <text evidence="3">The sequence shown here is derived from an EMBL/GenBank/DDBJ whole genome shotgun (WGS) entry which is preliminary data.</text>
</comment>
<dbReference type="InterPro" id="IPR011990">
    <property type="entry name" value="TPR-like_helical_dom_sf"/>
</dbReference>
<feature type="non-terminal residue" evidence="3">
    <location>
        <position position="642"/>
    </location>
</feature>
<keyword evidence="2" id="KW-1133">Transmembrane helix</keyword>
<evidence type="ECO:0000256" key="2">
    <source>
        <dbReference type="SAM" id="Phobius"/>
    </source>
</evidence>
<proteinExistence type="predicted"/>
<evidence type="ECO:0000256" key="1">
    <source>
        <dbReference type="PROSITE-ProRule" id="PRU00339"/>
    </source>
</evidence>
<feature type="transmembrane region" description="Helical" evidence="2">
    <location>
        <begin position="616"/>
        <end position="634"/>
    </location>
</feature>
<name>A0A660SP72_UNCT6</name>
<feature type="transmembrane region" description="Helical" evidence="2">
    <location>
        <begin position="278"/>
        <end position="308"/>
    </location>
</feature>
<keyword evidence="1" id="KW-0802">TPR repeat</keyword>
<evidence type="ECO:0000313" key="3">
    <source>
        <dbReference type="EMBL" id="RKX72625.1"/>
    </source>
</evidence>
<gene>
    <name evidence="3" type="ORF">DRP43_00255</name>
</gene>
<dbReference type="Proteomes" id="UP000271125">
    <property type="component" value="Unassembled WGS sequence"/>
</dbReference>
<dbReference type="AlphaFoldDB" id="A0A660SP72"/>
<feature type="repeat" description="TPR" evidence="1">
    <location>
        <begin position="416"/>
        <end position="449"/>
    </location>
</feature>
<dbReference type="InterPro" id="IPR019734">
    <property type="entry name" value="TPR_rpt"/>
</dbReference>
<reference evidence="3 4" key="1">
    <citation type="submission" date="2018-06" db="EMBL/GenBank/DDBJ databases">
        <title>Extensive metabolic versatility and redundancy in microbially diverse, dynamic hydrothermal sediments.</title>
        <authorList>
            <person name="Dombrowski N."/>
            <person name="Teske A."/>
            <person name="Baker B.J."/>
        </authorList>
    </citation>
    <scope>NUCLEOTIDE SEQUENCE [LARGE SCALE GENOMIC DNA]</scope>
    <source>
        <strain evidence="3">B10_G13</strain>
    </source>
</reference>
<dbReference type="SUPFAM" id="SSF48452">
    <property type="entry name" value="TPR-like"/>
    <property type="match status" value="1"/>
</dbReference>